<comment type="caution">
    <text evidence="1">The sequence shown here is derived from an EMBL/GenBank/DDBJ whole genome shotgun (WGS) entry which is preliminary data.</text>
</comment>
<name>A0A9W7GD62_9STRA</name>
<proteinExistence type="predicted"/>
<dbReference type="AlphaFoldDB" id="A0A9W7GD62"/>
<gene>
    <name evidence="1" type="ORF">TrCOL_g5092</name>
</gene>
<keyword evidence="2" id="KW-1185">Reference proteome</keyword>
<evidence type="ECO:0000313" key="1">
    <source>
        <dbReference type="EMBL" id="GMI40696.1"/>
    </source>
</evidence>
<evidence type="ECO:0000313" key="2">
    <source>
        <dbReference type="Proteomes" id="UP001165065"/>
    </source>
</evidence>
<dbReference type="Proteomes" id="UP001165065">
    <property type="component" value="Unassembled WGS sequence"/>
</dbReference>
<accession>A0A9W7GD62</accession>
<sequence length="372" mass="42753">MYNYDLHVKRVEENRIQQKEERRRKKAAPENRERIMKLTYHKTFSEMVASSNSRRSAIAMETLRDMADKKREAMEETERINKGYMYKPNHKDEEVPIHRHKFRERRQDREVGPQNGHVSSKTYVPRAYYHGGGKMDLAKTLAIRDLGSPVDMLDPRPATASIVDGGKICGRLKKPAYTGPIENGGLRMREKAKEIQPPIRFKAVTEAERVNDAITQNSVQDAGPYQKQTDIIWRPITPEKWVGPMFKRVSTPADIIRSQLNGSPVEKGFGSWSDVRGQGEAYVQDGGSGGMRQRDKSLELASEFKTVMPRDSYAPSPHQYKNFNYWENPSYPSPHEVTLNNSIRETRFAGQDWSYRESPVEDIFGDESDDIV</sequence>
<dbReference type="EMBL" id="BRYA01000134">
    <property type="protein sequence ID" value="GMI40696.1"/>
    <property type="molecule type" value="Genomic_DNA"/>
</dbReference>
<dbReference type="OrthoDB" id="193232at2759"/>
<organism evidence="1 2">
    <name type="scientific">Triparma columacea</name>
    <dbReference type="NCBI Taxonomy" id="722753"/>
    <lineage>
        <taxon>Eukaryota</taxon>
        <taxon>Sar</taxon>
        <taxon>Stramenopiles</taxon>
        <taxon>Ochrophyta</taxon>
        <taxon>Bolidophyceae</taxon>
        <taxon>Parmales</taxon>
        <taxon>Triparmaceae</taxon>
        <taxon>Triparma</taxon>
    </lineage>
</organism>
<reference evidence="2" key="1">
    <citation type="journal article" date="2023" name="Commun. Biol.">
        <title>Genome analysis of Parmales, the sister group of diatoms, reveals the evolutionary specialization of diatoms from phago-mixotrophs to photoautotrophs.</title>
        <authorList>
            <person name="Ban H."/>
            <person name="Sato S."/>
            <person name="Yoshikawa S."/>
            <person name="Yamada K."/>
            <person name="Nakamura Y."/>
            <person name="Ichinomiya M."/>
            <person name="Sato N."/>
            <person name="Blanc-Mathieu R."/>
            <person name="Endo H."/>
            <person name="Kuwata A."/>
            <person name="Ogata H."/>
        </authorList>
    </citation>
    <scope>NUCLEOTIDE SEQUENCE [LARGE SCALE GENOMIC DNA]</scope>
</reference>
<protein>
    <submittedName>
        <fullName evidence="1">Uncharacterized protein</fullName>
    </submittedName>
</protein>